<dbReference type="GeneTree" id="ENSGT01030000234614"/>
<keyword evidence="3" id="KW-1185">Reference proteome</keyword>
<dbReference type="AlphaFoldDB" id="A0A1L1SV93"/>
<name>A0A1L1SV93_MOUSE</name>
<dbReference type="ExpressionAtlas" id="A0A1L1SV93">
    <property type="expression patterns" value="baseline and differential"/>
</dbReference>
<dbReference type="MGI" id="MGI:1916356">
    <property type="gene designation" value="Stoml1"/>
</dbReference>
<proteinExistence type="predicted"/>
<dbReference type="Antibodypedia" id="26821">
    <property type="antibodies" value="132 antibodies from 20 providers"/>
</dbReference>
<evidence type="ECO:0000313" key="2">
    <source>
        <dbReference type="MGI" id="MGI:1916356"/>
    </source>
</evidence>
<evidence type="ECO:0000313" key="1">
    <source>
        <dbReference type="Ensembl" id="ENSMUSP00000151093.2"/>
    </source>
</evidence>
<accession>A0A1L1SV93</accession>
<dbReference type="Bgee" id="ENSMUSG00000032333">
    <property type="expression patterns" value="Expressed in embryonic brain and 212 other cell types or tissues"/>
</dbReference>
<dbReference type="Ensembl" id="ENSMUST00000217165.2">
    <property type="protein sequence ID" value="ENSMUSP00000151093.2"/>
    <property type="gene ID" value="ENSMUSG00000032333.7"/>
</dbReference>
<protein>
    <submittedName>
        <fullName evidence="1">Stomatin-like 1</fullName>
    </submittedName>
</protein>
<dbReference type="VEuPathDB" id="HostDB:ENSMUSG00000032333"/>
<dbReference type="AGR" id="MGI:1916356"/>
<gene>
    <name evidence="1 2" type="primary">Stoml1</name>
</gene>
<organism evidence="1 3">
    <name type="scientific">Mus musculus</name>
    <name type="common">Mouse</name>
    <dbReference type="NCBI Taxonomy" id="10090"/>
    <lineage>
        <taxon>Eukaryota</taxon>
        <taxon>Metazoa</taxon>
        <taxon>Chordata</taxon>
        <taxon>Craniata</taxon>
        <taxon>Vertebrata</taxon>
        <taxon>Euteleostomi</taxon>
        <taxon>Mammalia</taxon>
        <taxon>Eutheria</taxon>
        <taxon>Euarchontoglires</taxon>
        <taxon>Glires</taxon>
        <taxon>Rodentia</taxon>
        <taxon>Myomorpha</taxon>
        <taxon>Muroidea</taxon>
        <taxon>Muridae</taxon>
        <taxon>Murinae</taxon>
        <taxon>Mus</taxon>
        <taxon>Mus</taxon>
    </lineage>
</organism>
<reference evidence="1" key="3">
    <citation type="submission" date="2025-08" db="UniProtKB">
        <authorList>
            <consortium name="Ensembl"/>
        </authorList>
    </citation>
    <scope>IDENTIFICATION</scope>
    <source>
        <strain evidence="1">C57BL/6J</strain>
    </source>
</reference>
<sequence>MLGRRAGELALLSLPWPRQCPGVLAAAAHLPHFRLVCSEDCAHL</sequence>
<dbReference type="Proteomes" id="UP000000589">
    <property type="component" value="Chromosome 9"/>
</dbReference>
<reference evidence="1 3" key="1">
    <citation type="journal article" date="2009" name="PLoS Biol.">
        <title>Lineage-specific biology revealed by a finished genome assembly of the mouse.</title>
        <authorList>
            <consortium name="Mouse Genome Sequencing Consortium"/>
            <person name="Church D.M."/>
            <person name="Goodstadt L."/>
            <person name="Hillier L.W."/>
            <person name="Zody M.C."/>
            <person name="Goldstein S."/>
            <person name="She X."/>
            <person name="Bult C.J."/>
            <person name="Agarwala R."/>
            <person name="Cherry J.L."/>
            <person name="DiCuccio M."/>
            <person name="Hlavina W."/>
            <person name="Kapustin Y."/>
            <person name="Meric P."/>
            <person name="Maglott D."/>
            <person name="Birtle Z."/>
            <person name="Marques A.C."/>
            <person name="Graves T."/>
            <person name="Zhou S."/>
            <person name="Teague B."/>
            <person name="Potamousis K."/>
            <person name="Churas C."/>
            <person name="Place M."/>
            <person name="Herschleb J."/>
            <person name="Runnheim R."/>
            <person name="Forrest D."/>
            <person name="Amos-Landgraf J."/>
            <person name="Schwartz D.C."/>
            <person name="Cheng Z."/>
            <person name="Lindblad-Toh K."/>
            <person name="Eichler E.E."/>
            <person name="Ponting C.P."/>
        </authorList>
    </citation>
    <scope>NUCLEOTIDE SEQUENCE [LARGE SCALE GENOMIC DNA]</scope>
    <source>
        <strain evidence="1 3">C57BL/6J</strain>
    </source>
</reference>
<reference evidence="1 3" key="2">
    <citation type="journal article" date="2011" name="PLoS Biol.">
        <title>Modernizing reference genome assemblies.</title>
        <authorList>
            <person name="Church D.M."/>
            <person name="Schneider V.A."/>
            <person name="Graves T."/>
            <person name="Auger K."/>
            <person name="Cunningham F."/>
            <person name="Bouk N."/>
            <person name="Chen H.C."/>
            <person name="Agarwala R."/>
            <person name="McLaren W.M."/>
            <person name="Ritchie G.R."/>
            <person name="Albracht D."/>
            <person name="Kremitzki M."/>
            <person name="Rock S."/>
            <person name="Kotkiewicz H."/>
            <person name="Kremitzki C."/>
            <person name="Wollam A."/>
            <person name="Trani L."/>
            <person name="Fulton L."/>
            <person name="Fulton R."/>
            <person name="Matthews L."/>
            <person name="Whitehead S."/>
            <person name="Chow W."/>
            <person name="Torrance J."/>
            <person name="Dunn M."/>
            <person name="Harden G."/>
            <person name="Threadgold G."/>
            <person name="Wood J."/>
            <person name="Collins J."/>
            <person name="Heath P."/>
            <person name="Griffiths G."/>
            <person name="Pelan S."/>
            <person name="Grafham D."/>
            <person name="Eichler E.E."/>
            <person name="Weinstock G."/>
            <person name="Mardis E.R."/>
            <person name="Wilson R.K."/>
            <person name="Howe K."/>
            <person name="Flicek P."/>
            <person name="Hubbard T."/>
        </authorList>
    </citation>
    <scope>NUCLEOTIDE SEQUENCE [LARGE SCALE GENOMIC DNA]</scope>
    <source>
        <strain evidence="1 3">C57BL/6J</strain>
    </source>
</reference>
<reference evidence="1" key="4">
    <citation type="submission" date="2025-09" db="UniProtKB">
        <authorList>
            <consortium name="Ensembl"/>
        </authorList>
    </citation>
    <scope>IDENTIFICATION</scope>
    <source>
        <strain evidence="1">C57BL/6J</strain>
    </source>
</reference>
<evidence type="ECO:0000313" key="3">
    <source>
        <dbReference type="Proteomes" id="UP000000589"/>
    </source>
</evidence>